<comment type="cofactor">
    <cofactor evidence="1">
        <name>Mg(2+)</name>
        <dbReference type="ChEBI" id="CHEBI:18420"/>
    </cofactor>
</comment>
<dbReference type="Pfam" id="PF00224">
    <property type="entry name" value="PK"/>
    <property type="match status" value="1"/>
</dbReference>
<accession>A0A368L1V6</accession>
<evidence type="ECO:0000256" key="7">
    <source>
        <dbReference type="ARBA" id="ARBA00022679"/>
    </source>
</evidence>
<comment type="caution">
    <text evidence="19">The sequence shown here is derived from an EMBL/GenBank/DDBJ whole genome shotgun (WGS) entry which is preliminary data.</text>
</comment>
<sequence>MVRTRHTKMIATLGPATSTLEQICALVKAGVNVFRLNFSHGTHADHAQRYRLIREAELSLGVPIGILGDLQGPKLRVGQFQDGKVKLENGSIFTLDSNPEIGNAERVYLPHPEIFTAIKPGELLLIDDGKLCLRVESADSGQITTRVLVGGLIADRKGVNLPGTLLPVSALTEKDRRDLDFALGLGIDWIALSFVQRAQDIEEIKHITGRQVGIIAKLEKPQAIEDLEAIIQAADAVMVARGDLGVEMPVEAVPVLQKRIVRHCREQGKPVIVATQMLESMIHSPTPTRAEASDVATAVYDGVDAVMLSAESASGAFPLEAVTVMHKIIHSVESDPLQQPLMQAVHAKNNGSTTDAIGAAIKTIAEQLQVTATVTYTSSGASAFRVAHERPPCPIIGLTPSMGVARRLCLVWGVQPIHSIDATSVEDMVTKATQAAGQQGLVAAGRPLTVVAGMPFGVSGSTNLLRIVWPDSEMAA</sequence>
<dbReference type="InterPro" id="IPR001697">
    <property type="entry name" value="Pyr_Knase"/>
</dbReference>
<evidence type="ECO:0000256" key="3">
    <source>
        <dbReference type="ARBA" id="ARBA00004997"/>
    </source>
</evidence>
<dbReference type="Pfam" id="PF02887">
    <property type="entry name" value="PK_C"/>
    <property type="match status" value="1"/>
</dbReference>
<dbReference type="InterPro" id="IPR011037">
    <property type="entry name" value="Pyrv_Knase-like_insert_dom_sf"/>
</dbReference>
<dbReference type="GO" id="GO:0016301">
    <property type="term" value="F:kinase activity"/>
    <property type="evidence" value="ECO:0007669"/>
    <property type="project" value="UniProtKB-KW"/>
</dbReference>
<dbReference type="PANTHER" id="PTHR11817">
    <property type="entry name" value="PYRUVATE KINASE"/>
    <property type="match status" value="1"/>
</dbReference>
<evidence type="ECO:0000256" key="15">
    <source>
        <dbReference type="NCBIfam" id="TIGR01064"/>
    </source>
</evidence>
<evidence type="ECO:0000259" key="18">
    <source>
        <dbReference type="Pfam" id="PF02887"/>
    </source>
</evidence>
<keyword evidence="20" id="KW-1185">Reference proteome</keyword>
<protein>
    <recommendedName>
        <fullName evidence="6 15">Pyruvate kinase</fullName>
        <ecNumber evidence="5 15">2.7.1.40</ecNumber>
    </recommendedName>
</protein>
<dbReference type="InterPro" id="IPR015793">
    <property type="entry name" value="Pyrv_Knase_brl"/>
</dbReference>
<dbReference type="GO" id="GO:0004743">
    <property type="term" value="F:pyruvate kinase activity"/>
    <property type="evidence" value="ECO:0007669"/>
    <property type="project" value="UniProtKB-UniRule"/>
</dbReference>
<dbReference type="NCBIfam" id="NF004491">
    <property type="entry name" value="PRK05826.1"/>
    <property type="match status" value="1"/>
</dbReference>
<evidence type="ECO:0000256" key="11">
    <source>
        <dbReference type="ARBA" id="ARBA00022840"/>
    </source>
</evidence>
<dbReference type="Gene3D" id="2.40.33.10">
    <property type="entry name" value="PK beta-barrel domain-like"/>
    <property type="match status" value="1"/>
</dbReference>
<dbReference type="GO" id="GO:0000287">
    <property type="term" value="F:magnesium ion binding"/>
    <property type="evidence" value="ECO:0007669"/>
    <property type="project" value="UniProtKB-UniRule"/>
</dbReference>
<evidence type="ECO:0000256" key="9">
    <source>
        <dbReference type="ARBA" id="ARBA00022741"/>
    </source>
</evidence>
<dbReference type="InterPro" id="IPR015813">
    <property type="entry name" value="Pyrv/PenolPyrv_kinase-like_dom"/>
</dbReference>
<dbReference type="SUPFAM" id="SSF50800">
    <property type="entry name" value="PK beta-barrel domain-like"/>
    <property type="match status" value="1"/>
</dbReference>
<keyword evidence="12 16" id="KW-0460">Magnesium</keyword>
<evidence type="ECO:0000313" key="19">
    <source>
        <dbReference type="EMBL" id="RCS57370.1"/>
    </source>
</evidence>
<comment type="cofactor">
    <cofactor evidence="2">
        <name>K(+)</name>
        <dbReference type="ChEBI" id="CHEBI:29103"/>
    </cofactor>
</comment>
<comment type="pathway">
    <text evidence="3 16">Carbohydrate degradation; glycolysis; pyruvate from D-glyceraldehyde 3-phosphate: step 5/5.</text>
</comment>
<dbReference type="EMBL" id="QPGB01000003">
    <property type="protein sequence ID" value="RCS57370.1"/>
    <property type="molecule type" value="Genomic_DNA"/>
</dbReference>
<evidence type="ECO:0000256" key="2">
    <source>
        <dbReference type="ARBA" id="ARBA00001958"/>
    </source>
</evidence>
<dbReference type="Gene3D" id="3.40.1380.20">
    <property type="entry name" value="Pyruvate kinase, C-terminal domain"/>
    <property type="match status" value="1"/>
</dbReference>
<dbReference type="NCBIfam" id="TIGR01064">
    <property type="entry name" value="pyruv_kin"/>
    <property type="match status" value="1"/>
</dbReference>
<dbReference type="Proteomes" id="UP000252357">
    <property type="component" value="Unassembled WGS sequence"/>
</dbReference>
<dbReference type="NCBIfam" id="NF004886">
    <property type="entry name" value="PRK06247.1"/>
    <property type="match status" value="1"/>
</dbReference>
<dbReference type="InterPro" id="IPR036918">
    <property type="entry name" value="Pyrv_Knase_C_sf"/>
</dbReference>
<evidence type="ECO:0000256" key="14">
    <source>
        <dbReference type="ARBA" id="ARBA00023317"/>
    </source>
</evidence>
<proteinExistence type="inferred from homology"/>
<gene>
    <name evidence="19" type="primary">pyk</name>
    <name evidence="19" type="ORF">DU000_07850</name>
</gene>
<dbReference type="EC" id="2.7.1.40" evidence="5 15"/>
<evidence type="ECO:0000256" key="5">
    <source>
        <dbReference type="ARBA" id="ARBA00012142"/>
    </source>
</evidence>
<evidence type="ECO:0000256" key="6">
    <source>
        <dbReference type="ARBA" id="ARBA00018587"/>
    </source>
</evidence>
<dbReference type="GO" id="GO:0030955">
    <property type="term" value="F:potassium ion binding"/>
    <property type="evidence" value="ECO:0007669"/>
    <property type="project" value="UniProtKB-UniRule"/>
</dbReference>
<dbReference type="SUPFAM" id="SSF52935">
    <property type="entry name" value="PK C-terminal domain-like"/>
    <property type="match status" value="1"/>
</dbReference>
<dbReference type="GO" id="GO:0005524">
    <property type="term" value="F:ATP binding"/>
    <property type="evidence" value="ECO:0007669"/>
    <property type="project" value="UniProtKB-KW"/>
</dbReference>
<evidence type="ECO:0000256" key="8">
    <source>
        <dbReference type="ARBA" id="ARBA00022723"/>
    </source>
</evidence>
<organism evidence="19 20">
    <name type="scientific">Parvibium lacunae</name>
    <dbReference type="NCBI Taxonomy" id="1888893"/>
    <lineage>
        <taxon>Bacteria</taxon>
        <taxon>Pseudomonadati</taxon>
        <taxon>Pseudomonadota</taxon>
        <taxon>Betaproteobacteria</taxon>
        <taxon>Burkholderiales</taxon>
        <taxon>Alcaligenaceae</taxon>
        <taxon>Parvibium</taxon>
    </lineage>
</organism>
<dbReference type="SUPFAM" id="SSF51621">
    <property type="entry name" value="Phosphoenolpyruvate/pyruvate domain"/>
    <property type="match status" value="1"/>
</dbReference>
<feature type="domain" description="Pyruvate kinase C-terminal" evidence="18">
    <location>
        <begin position="355"/>
        <end position="468"/>
    </location>
</feature>
<dbReference type="InterPro" id="IPR015795">
    <property type="entry name" value="Pyrv_Knase_C"/>
</dbReference>
<dbReference type="Gene3D" id="3.20.20.60">
    <property type="entry name" value="Phosphoenolpyruvate-binding domains"/>
    <property type="match status" value="1"/>
</dbReference>
<dbReference type="InterPro" id="IPR015806">
    <property type="entry name" value="Pyrv_Knase_insert_dom_sf"/>
</dbReference>
<evidence type="ECO:0000256" key="10">
    <source>
        <dbReference type="ARBA" id="ARBA00022777"/>
    </source>
</evidence>
<dbReference type="NCBIfam" id="NF004978">
    <property type="entry name" value="PRK06354.1"/>
    <property type="match status" value="1"/>
</dbReference>
<keyword evidence="10 16" id="KW-0418">Kinase</keyword>
<evidence type="ECO:0000259" key="17">
    <source>
        <dbReference type="Pfam" id="PF00224"/>
    </source>
</evidence>
<dbReference type="AlphaFoldDB" id="A0A368L1V6"/>
<evidence type="ECO:0000256" key="16">
    <source>
        <dbReference type="RuleBase" id="RU000504"/>
    </source>
</evidence>
<evidence type="ECO:0000256" key="4">
    <source>
        <dbReference type="ARBA" id="ARBA00008663"/>
    </source>
</evidence>
<name>A0A368L1V6_9BURK</name>
<evidence type="ECO:0000256" key="13">
    <source>
        <dbReference type="ARBA" id="ARBA00023152"/>
    </source>
</evidence>
<keyword evidence="9" id="KW-0547">Nucleotide-binding</keyword>
<keyword evidence="7 16" id="KW-0808">Transferase</keyword>
<comment type="catalytic activity">
    <reaction evidence="16">
        <text>pyruvate + ATP = phosphoenolpyruvate + ADP + H(+)</text>
        <dbReference type="Rhea" id="RHEA:18157"/>
        <dbReference type="ChEBI" id="CHEBI:15361"/>
        <dbReference type="ChEBI" id="CHEBI:15378"/>
        <dbReference type="ChEBI" id="CHEBI:30616"/>
        <dbReference type="ChEBI" id="CHEBI:58702"/>
        <dbReference type="ChEBI" id="CHEBI:456216"/>
        <dbReference type="EC" id="2.7.1.40"/>
    </reaction>
</comment>
<reference evidence="19 20" key="1">
    <citation type="journal article" date="2018" name="Int. J. Syst. Evol. Microbiol.">
        <title>Parvibium lacunae gen. nov., sp. nov., a new member of the family Alcaligenaceae isolated from a freshwater pond.</title>
        <authorList>
            <person name="Chen W.M."/>
            <person name="Xie P.B."/>
            <person name="Hsu M.Y."/>
            <person name="Sheu S.Y."/>
        </authorList>
    </citation>
    <scope>NUCLEOTIDE SEQUENCE [LARGE SCALE GENOMIC DNA]</scope>
    <source>
        <strain evidence="19 20">KMB9</strain>
    </source>
</reference>
<dbReference type="FunFam" id="3.20.20.60:FF:000025">
    <property type="entry name" value="Pyruvate kinase"/>
    <property type="match status" value="1"/>
</dbReference>
<evidence type="ECO:0000256" key="12">
    <source>
        <dbReference type="ARBA" id="ARBA00022842"/>
    </source>
</evidence>
<dbReference type="OrthoDB" id="9812123at2"/>
<keyword evidence="8" id="KW-0479">Metal-binding</keyword>
<keyword evidence="14 19" id="KW-0670">Pyruvate</keyword>
<dbReference type="FunFam" id="2.40.33.10:FF:000001">
    <property type="entry name" value="Pyruvate kinase"/>
    <property type="match status" value="1"/>
</dbReference>
<dbReference type="UniPathway" id="UPA00109">
    <property type="reaction ID" value="UER00188"/>
</dbReference>
<evidence type="ECO:0000313" key="20">
    <source>
        <dbReference type="Proteomes" id="UP000252357"/>
    </source>
</evidence>
<feature type="domain" description="Pyruvate kinase barrel" evidence="17">
    <location>
        <begin position="5"/>
        <end position="322"/>
    </location>
</feature>
<evidence type="ECO:0000256" key="1">
    <source>
        <dbReference type="ARBA" id="ARBA00001946"/>
    </source>
</evidence>
<keyword evidence="11" id="KW-0067">ATP-binding</keyword>
<dbReference type="PROSITE" id="PS00110">
    <property type="entry name" value="PYRUVATE_KINASE"/>
    <property type="match status" value="1"/>
</dbReference>
<dbReference type="PRINTS" id="PR01050">
    <property type="entry name" value="PYRUVTKNASE"/>
</dbReference>
<dbReference type="InterPro" id="IPR018209">
    <property type="entry name" value="Pyrv_Knase_AS"/>
</dbReference>
<dbReference type="InterPro" id="IPR040442">
    <property type="entry name" value="Pyrv_kinase-like_dom_sf"/>
</dbReference>
<keyword evidence="13 16" id="KW-0324">Glycolysis</keyword>
<dbReference type="RefSeq" id="WP_114402851.1">
    <property type="nucleotide sequence ID" value="NZ_QPGB01000003.1"/>
</dbReference>
<comment type="similarity">
    <text evidence="4 16">Belongs to the pyruvate kinase family.</text>
</comment>